<dbReference type="InterPro" id="IPR036388">
    <property type="entry name" value="WH-like_DNA-bd_sf"/>
</dbReference>
<gene>
    <name evidence="3" type="ORF">A3A90_01480</name>
</gene>
<evidence type="ECO:0000313" key="4">
    <source>
        <dbReference type="Proteomes" id="UP000178404"/>
    </source>
</evidence>
<dbReference type="GO" id="GO:0006352">
    <property type="term" value="P:DNA-templated transcription initiation"/>
    <property type="evidence" value="ECO:0007669"/>
    <property type="project" value="InterPro"/>
</dbReference>
<evidence type="ECO:0000313" key="3">
    <source>
        <dbReference type="EMBL" id="OHB02508.1"/>
    </source>
</evidence>
<dbReference type="PROSITE" id="PS51913">
    <property type="entry name" value="HTH_HARE"/>
    <property type="match status" value="1"/>
</dbReference>
<reference evidence="3 4" key="1">
    <citation type="journal article" date="2016" name="Nat. Commun.">
        <title>Thousands of microbial genomes shed light on interconnected biogeochemical processes in an aquifer system.</title>
        <authorList>
            <person name="Anantharaman K."/>
            <person name="Brown C.T."/>
            <person name="Hug L.A."/>
            <person name="Sharon I."/>
            <person name="Castelle C.J."/>
            <person name="Probst A.J."/>
            <person name="Thomas B.C."/>
            <person name="Singh A."/>
            <person name="Wilkins M.J."/>
            <person name="Karaoz U."/>
            <person name="Brodie E.L."/>
            <person name="Williams K.H."/>
            <person name="Hubbard S.S."/>
            <person name="Banfield J.F."/>
        </authorList>
    </citation>
    <scope>NUCLEOTIDE SEQUENCE [LARGE SCALE GENOMIC DNA]</scope>
</reference>
<dbReference type="InterPro" id="IPR050239">
    <property type="entry name" value="Sigma-70_RNA_pol_init_factors"/>
</dbReference>
<evidence type="ECO:0000259" key="2">
    <source>
        <dbReference type="PROSITE" id="PS51913"/>
    </source>
</evidence>
<dbReference type="PANTHER" id="PTHR30603">
    <property type="entry name" value="RNA POLYMERASE SIGMA FACTOR RPO"/>
    <property type="match status" value="1"/>
</dbReference>
<dbReference type="InterPro" id="IPR013324">
    <property type="entry name" value="RNA_pol_sigma_r3/r4-like"/>
</dbReference>
<dbReference type="AlphaFoldDB" id="A0A1G2TYZ1"/>
<dbReference type="SUPFAM" id="SSF88659">
    <property type="entry name" value="Sigma3 and sigma4 domains of RNA polymerase sigma factors"/>
    <property type="match status" value="1"/>
</dbReference>
<dbReference type="EMBL" id="MHWA01000002">
    <property type="protein sequence ID" value="OHB02508.1"/>
    <property type="molecule type" value="Genomic_DNA"/>
</dbReference>
<name>A0A1G2TYZ1_9BACT</name>
<feature type="domain" description="HTH HARE-type" evidence="2">
    <location>
        <begin position="227"/>
        <end position="289"/>
    </location>
</feature>
<sequence>MKKEIIKNKTFALSFNPKQVVKRLLSSLPDRAQDVIVGRFGFNPEGKEMTLEAIGKKYGITRERVRQIENYAINHIRKADTYEKESNVFDELKNTINKMGGVISEDDLLNHLGKDILTRKYIHFLLVVGDDFNKIKEDIEFKHRWHVDGNLSDKIHDAIKKLYSKLGDDDIIPESEIISSFLEHLKEVSDEYKQDEILTRWLSISKNISKNPLGEWGKTKSSNIKTKGVRDYAYLILRKHGSPIHFREVAKLISEVFNKKAHVATTHNEIIKDPRFVLVGRGLYALKEWGYSTGIVRDVILEIIKKNGPLNKEKILEKVMKERYVKANTVMVNLQNPKYFKKNKQGLYTTL</sequence>
<organism evidence="3 4">
    <name type="scientific">Candidatus Zambryskibacteria bacterium RIFCSPLOWO2_01_FULL_35_19</name>
    <dbReference type="NCBI Taxonomy" id="1802757"/>
    <lineage>
        <taxon>Bacteria</taxon>
        <taxon>Candidatus Zambryskiibacteriota</taxon>
    </lineage>
</organism>
<dbReference type="PRINTS" id="PR00046">
    <property type="entry name" value="SIGMA70FCT"/>
</dbReference>
<dbReference type="InterPro" id="IPR038087">
    <property type="entry name" value="RNAP_delta_N_dom_sf"/>
</dbReference>
<accession>A0A1G2TYZ1</accession>
<dbReference type="Pfam" id="PF04545">
    <property type="entry name" value="Sigma70_r4"/>
    <property type="match status" value="1"/>
</dbReference>
<dbReference type="InterPro" id="IPR000943">
    <property type="entry name" value="RNA_pol_sigma70"/>
</dbReference>
<dbReference type="PANTHER" id="PTHR30603:SF47">
    <property type="entry name" value="RNA POLYMERASE SIGMA FACTOR SIGD, CHLOROPLASTIC"/>
    <property type="match status" value="1"/>
</dbReference>
<dbReference type="Gene3D" id="1.10.10.1250">
    <property type="entry name" value="RNA polymerase, subunit delta, N-terminal domain"/>
    <property type="match status" value="1"/>
</dbReference>
<dbReference type="Proteomes" id="UP000178404">
    <property type="component" value="Unassembled WGS sequence"/>
</dbReference>
<proteinExistence type="predicted"/>
<dbReference type="Gene3D" id="1.10.10.10">
    <property type="entry name" value="Winged helix-like DNA-binding domain superfamily/Winged helix DNA-binding domain"/>
    <property type="match status" value="1"/>
</dbReference>
<evidence type="ECO:0000256" key="1">
    <source>
        <dbReference type="ARBA" id="ARBA00023163"/>
    </source>
</evidence>
<dbReference type="GO" id="GO:0003700">
    <property type="term" value="F:DNA-binding transcription factor activity"/>
    <property type="evidence" value="ECO:0007669"/>
    <property type="project" value="InterPro"/>
</dbReference>
<dbReference type="InterPro" id="IPR007630">
    <property type="entry name" value="RNA_pol_sigma70_r4"/>
</dbReference>
<protein>
    <recommendedName>
        <fullName evidence="2">HTH HARE-type domain-containing protein</fullName>
    </recommendedName>
</protein>
<dbReference type="InterPro" id="IPR007759">
    <property type="entry name" value="Asxl_HARE-HTH"/>
</dbReference>
<comment type="caution">
    <text evidence="3">The sequence shown here is derived from an EMBL/GenBank/DDBJ whole genome shotgun (WGS) entry which is preliminary data.</text>
</comment>
<dbReference type="CDD" id="cd06171">
    <property type="entry name" value="Sigma70_r4"/>
    <property type="match status" value="1"/>
</dbReference>
<keyword evidence="1" id="KW-0804">Transcription</keyword>